<evidence type="ECO:0000256" key="1">
    <source>
        <dbReference type="ARBA" id="ARBA00004141"/>
    </source>
</evidence>
<dbReference type="PANTHER" id="PTHR32385">
    <property type="entry name" value="MANNOSYL PHOSPHORYLINOSITOL CERAMIDE SYNTHASE"/>
    <property type="match status" value="1"/>
</dbReference>
<dbReference type="PANTHER" id="PTHR32385:SF20">
    <property type="entry name" value="MANNOSYL PHOSPHORYLINOSITOL CERAMIDE SYNTHASE CSH1-RELATED"/>
    <property type="match status" value="1"/>
</dbReference>
<proteinExistence type="inferred from homology"/>
<evidence type="ECO:0000256" key="9">
    <source>
        <dbReference type="SAM" id="Phobius"/>
    </source>
</evidence>
<dbReference type="AlphaFoldDB" id="A0A376B9N3"/>
<dbReference type="Pfam" id="PF04488">
    <property type="entry name" value="Gly_transf_sug"/>
    <property type="match status" value="1"/>
</dbReference>
<evidence type="ECO:0000256" key="6">
    <source>
        <dbReference type="ARBA" id="ARBA00023136"/>
    </source>
</evidence>
<dbReference type="GO" id="GO:0006676">
    <property type="term" value="P:mannosyl diphosphorylinositol ceramide metabolic process"/>
    <property type="evidence" value="ECO:0007669"/>
    <property type="project" value="UniProtKB-ARBA"/>
</dbReference>
<dbReference type="Gene3D" id="3.90.550.20">
    <property type="match status" value="1"/>
</dbReference>
<comment type="subcellular location">
    <subcellularLocation>
        <location evidence="1">Membrane</location>
        <topology evidence="1">Multi-pass membrane protein</topology>
    </subcellularLocation>
</comment>
<dbReference type="EC" id="2.4.1.370" evidence="8"/>
<comment type="catalytic activity">
    <reaction evidence="7">
        <text>a 1D-myo-inositol-1-phospho-N-[(R)-2-hydroxy-very-long-chain fatty acyl]-(R)-4-hydroxysphingoid base + GDP-alpha-D-mannose = an alpha-D-mannosyl-(1&lt;-&gt;6)-1D-myo-inositol-1-phospho-N-[(R)-2-hydroxy-very-long-chain fatty acyl]-(R)-4-hydroxysphingoid base + GDP + H(+)</text>
        <dbReference type="Rhea" id="RHEA:64596"/>
        <dbReference type="ChEBI" id="CHEBI:15378"/>
        <dbReference type="ChEBI" id="CHEBI:57527"/>
        <dbReference type="ChEBI" id="CHEBI:58189"/>
        <dbReference type="ChEBI" id="CHEBI:155885"/>
        <dbReference type="ChEBI" id="CHEBI:155926"/>
        <dbReference type="EC" id="2.4.1.370"/>
    </reaction>
    <physiologicalReaction direction="left-to-right" evidence="7">
        <dbReference type="Rhea" id="RHEA:64597"/>
    </physiologicalReaction>
</comment>
<dbReference type="GO" id="GO:0103064">
    <property type="term" value="F:inositol phosphorylceramide mannosyltransferase activity"/>
    <property type="evidence" value="ECO:0007669"/>
    <property type="project" value="UniProtKB-EC"/>
</dbReference>
<dbReference type="FunFam" id="3.90.550.20:FF:000001">
    <property type="entry name" value="MIPC synthase subunit (SurA)"/>
    <property type="match status" value="1"/>
</dbReference>
<dbReference type="GO" id="GO:0051999">
    <property type="term" value="P:mannosyl-inositol phosphorylceramide biosynthetic process"/>
    <property type="evidence" value="ECO:0007669"/>
    <property type="project" value="TreeGrafter"/>
</dbReference>
<dbReference type="Proteomes" id="UP000262825">
    <property type="component" value="Unassembled WGS sequence"/>
</dbReference>
<protein>
    <recommendedName>
        <fullName evidence="8">inositol phosphorylceramide mannosyltransferase</fullName>
        <ecNumber evidence="8">2.4.1.370</ecNumber>
    </recommendedName>
</protein>
<dbReference type="GO" id="GO:0031501">
    <property type="term" value="C:mannosyltransferase complex"/>
    <property type="evidence" value="ECO:0007669"/>
    <property type="project" value="UniProtKB-ARBA"/>
</dbReference>
<keyword evidence="5 9" id="KW-1133">Transmembrane helix</keyword>
<dbReference type="InterPro" id="IPR007577">
    <property type="entry name" value="GlycoTrfase_DXD_sugar-bd_CS"/>
</dbReference>
<evidence type="ECO:0000256" key="7">
    <source>
        <dbReference type="ARBA" id="ARBA00052145"/>
    </source>
</evidence>
<evidence type="ECO:0000313" key="11">
    <source>
        <dbReference type="Proteomes" id="UP000262825"/>
    </source>
</evidence>
<evidence type="ECO:0000256" key="3">
    <source>
        <dbReference type="ARBA" id="ARBA00022679"/>
    </source>
</evidence>
<keyword evidence="3" id="KW-0808">Transferase</keyword>
<keyword evidence="11" id="KW-1185">Reference proteome</keyword>
<dbReference type="VEuPathDB" id="FungiDB:SCODWIG_03156"/>
<gene>
    <name evidence="10" type="ORF">SCODWIG_03156</name>
</gene>
<accession>A0A376B9N3</accession>
<comment type="similarity">
    <text evidence="2">Belongs to the glycosyltransferase 32 family.</text>
</comment>
<dbReference type="GO" id="GO:0016020">
    <property type="term" value="C:membrane"/>
    <property type="evidence" value="ECO:0007669"/>
    <property type="project" value="UniProtKB-SubCell"/>
</dbReference>
<dbReference type="EMBL" id="UFAJ01000685">
    <property type="protein sequence ID" value="SSD61395.1"/>
    <property type="molecule type" value="Genomic_DNA"/>
</dbReference>
<dbReference type="SUPFAM" id="SSF53448">
    <property type="entry name" value="Nucleotide-diphospho-sugar transferases"/>
    <property type="match status" value="1"/>
</dbReference>
<dbReference type="InterPro" id="IPR051706">
    <property type="entry name" value="Glycosyltransferase_domain"/>
</dbReference>
<evidence type="ECO:0000256" key="2">
    <source>
        <dbReference type="ARBA" id="ARBA00009003"/>
    </source>
</evidence>
<dbReference type="OrthoDB" id="3647at2759"/>
<feature type="transmembrane region" description="Helical" evidence="9">
    <location>
        <begin position="234"/>
        <end position="263"/>
    </location>
</feature>
<keyword evidence="4 9" id="KW-0812">Transmembrane</keyword>
<feature type="transmembrane region" description="Helical" evidence="9">
    <location>
        <begin position="162"/>
        <end position="181"/>
    </location>
</feature>
<keyword evidence="6 9" id="KW-0472">Membrane</keyword>
<evidence type="ECO:0000256" key="5">
    <source>
        <dbReference type="ARBA" id="ARBA00022989"/>
    </source>
</evidence>
<organism evidence="10 11">
    <name type="scientific">Saccharomycodes ludwigii</name>
    <dbReference type="NCBI Taxonomy" id="36035"/>
    <lineage>
        <taxon>Eukaryota</taxon>
        <taxon>Fungi</taxon>
        <taxon>Dikarya</taxon>
        <taxon>Ascomycota</taxon>
        <taxon>Saccharomycotina</taxon>
        <taxon>Saccharomycetes</taxon>
        <taxon>Saccharomycodales</taxon>
        <taxon>Saccharomycodaceae</taxon>
        <taxon>Saccharomycodes</taxon>
    </lineage>
</organism>
<sequence>MKDALLDSELNPLPNTPPKPQLIPKIIHQTYKTEDVPERWKAGQQNCIDLHPDYQYILWTDVMIRKFIAEQYPWFLETFDSYKYPIERADAMRYFVLNHYGGVYIDLDDGCNRRLDPLLTVPAFVRKTSPTGISNDVMGAVPKHPFFLKLLKSLKKYNRNWYIPYITIMSSTGPLFVSIIWKQYKRWNHSLDVNSSGAVRILQPQDYRQGPYAFFTISKGSSWHTGDSNVVLNMAVHITACVVSGFVVVFMILYCEFIFYCWLCNNSSRLGKYVDNIVSKFILWSSGTKTSSDNTGDRLISGDTFISTNKRNNFKFSCSAVVSRINRFWKRLIGRSGEDSGDFTEKNIIFDKNDSNSSSSMHYNINKHGAITTHNFNKKAENEQLKIKKNTNAKRSRKDSNLPIRLEEIILDLEHQGTEITDLS</sequence>
<name>A0A376B9N3_9ASCO</name>
<dbReference type="InterPro" id="IPR029044">
    <property type="entry name" value="Nucleotide-diphossugar_trans"/>
</dbReference>
<reference evidence="11" key="1">
    <citation type="submission" date="2018-06" db="EMBL/GenBank/DDBJ databases">
        <authorList>
            <person name="Guldener U."/>
        </authorList>
    </citation>
    <scope>NUCLEOTIDE SEQUENCE [LARGE SCALE GENOMIC DNA]</scope>
    <source>
        <strain evidence="11">UTAD17</strain>
    </source>
</reference>
<evidence type="ECO:0000313" key="10">
    <source>
        <dbReference type="EMBL" id="SSD61395.1"/>
    </source>
</evidence>
<evidence type="ECO:0000256" key="4">
    <source>
        <dbReference type="ARBA" id="ARBA00022692"/>
    </source>
</evidence>
<evidence type="ECO:0000256" key="8">
    <source>
        <dbReference type="ARBA" id="ARBA00066893"/>
    </source>
</evidence>